<keyword evidence="2" id="KW-1185">Reference proteome</keyword>
<proteinExistence type="predicted"/>
<gene>
    <name evidence="1" type="ORF">pdam_00021128</name>
</gene>
<reference evidence="1 2" key="1">
    <citation type="journal article" date="2018" name="Sci. Rep.">
        <title>Comparative analysis of the Pocillopora damicornis genome highlights role of immune system in coral evolution.</title>
        <authorList>
            <person name="Cunning R."/>
            <person name="Bay R.A."/>
            <person name="Gillette P."/>
            <person name="Baker A.C."/>
            <person name="Traylor-Knowles N."/>
        </authorList>
    </citation>
    <scope>NUCLEOTIDE SEQUENCE [LARGE SCALE GENOMIC DNA]</scope>
    <source>
        <strain evidence="1">RSMAS</strain>
        <tissue evidence="1">Whole animal</tissue>
    </source>
</reference>
<evidence type="ECO:0000313" key="2">
    <source>
        <dbReference type="Proteomes" id="UP000275408"/>
    </source>
</evidence>
<sequence length="156" mass="18138">MATLHPIISRCVLPGTEVHSDDLASHRQTDQRINNISAHQMIVHRLSRGLDLQENLRVNAGYVYHPLKNQKRCRVAQIRTLNPKRVMNYLVLGDERRSRDVWVFRIVSCDTCLAKGYFEVDRGRHCANLPILTKYLFPEGVHIQEAESAWMIFKFI</sequence>
<dbReference type="AlphaFoldDB" id="A0A3M6V3Y1"/>
<name>A0A3M6V3Y1_POCDA</name>
<dbReference type="EMBL" id="RCHS01000131">
    <property type="protein sequence ID" value="RMX60673.1"/>
    <property type="molecule type" value="Genomic_DNA"/>
</dbReference>
<comment type="caution">
    <text evidence="1">The sequence shown here is derived from an EMBL/GenBank/DDBJ whole genome shotgun (WGS) entry which is preliminary data.</text>
</comment>
<accession>A0A3M6V3Y1</accession>
<dbReference type="Proteomes" id="UP000275408">
    <property type="component" value="Unassembled WGS sequence"/>
</dbReference>
<protein>
    <submittedName>
        <fullName evidence="1">Uncharacterized protein</fullName>
    </submittedName>
</protein>
<organism evidence="1 2">
    <name type="scientific">Pocillopora damicornis</name>
    <name type="common">Cauliflower coral</name>
    <name type="synonym">Millepora damicornis</name>
    <dbReference type="NCBI Taxonomy" id="46731"/>
    <lineage>
        <taxon>Eukaryota</taxon>
        <taxon>Metazoa</taxon>
        <taxon>Cnidaria</taxon>
        <taxon>Anthozoa</taxon>
        <taxon>Hexacorallia</taxon>
        <taxon>Scleractinia</taxon>
        <taxon>Astrocoeniina</taxon>
        <taxon>Pocilloporidae</taxon>
        <taxon>Pocillopora</taxon>
    </lineage>
</organism>
<evidence type="ECO:0000313" key="1">
    <source>
        <dbReference type="EMBL" id="RMX60673.1"/>
    </source>
</evidence>